<comment type="caution">
    <text evidence="10">The sequence shown here is derived from an EMBL/GenBank/DDBJ whole genome shotgun (WGS) entry which is preliminary data.</text>
</comment>
<reference evidence="10" key="1">
    <citation type="submission" date="2019-09" db="EMBL/GenBank/DDBJ databases">
        <title>Draft genome information of white flower Hibiscus syriacus.</title>
        <authorList>
            <person name="Kim Y.-M."/>
        </authorList>
    </citation>
    <scope>NUCLEOTIDE SEQUENCE [LARGE SCALE GENOMIC DNA]</scope>
    <source>
        <strain evidence="10">YM2019G1</strain>
    </source>
</reference>
<dbReference type="Pfam" id="PF07575">
    <property type="entry name" value="Nucleopor_Nup85"/>
    <property type="match status" value="1"/>
</dbReference>
<evidence type="ECO:0000256" key="3">
    <source>
        <dbReference type="ARBA" id="ARBA00022448"/>
    </source>
</evidence>
<sequence>MPSSSSDYGGGALVLISPESQVAVVYPLHHGLKYPISRLSISWSRGNSLRVSKGEDPTSLKAAWELLEMFYAENPSHSWLPERLVDWLWKMIPIPKYWEVISSFISISCWLRCCACMDLIDLINSAIVRLTENGLVVAVVVLISKMPRMRLDQEAGKLGECFKAEPDFVKAWEKWRGQINKLDSSAFWFQCAHQQIREGLRSMLQIMLGNANSLCSATFHWIELYISHLLYIRPFTVKSIQLKPMASAHRLMGLIIGILWENTKVVLAECSKEFGPCDHAEMLLHEERQNMGGISIEELHRLIYAQVLSSHPLTWQIAPIYLISCMKHGMVLLQILLSKQPVQDNQLTLKHRDLPPLRTPQHNFKYYEVKDSHCPSLDCWSTPLEAWSERLWSVLASASSG</sequence>
<keyword evidence="7 9" id="KW-0906">Nuclear pore complex</keyword>
<keyword evidence="8 9" id="KW-0539">Nucleus</keyword>
<keyword evidence="4 9" id="KW-0509">mRNA transport</keyword>
<evidence type="ECO:0000256" key="1">
    <source>
        <dbReference type="ARBA" id="ARBA00004567"/>
    </source>
</evidence>
<dbReference type="AlphaFoldDB" id="A0A6A3CZL3"/>
<comment type="subunit">
    <text evidence="9">Component of the nuclear pore complex (NPC).</text>
</comment>
<evidence type="ECO:0000256" key="9">
    <source>
        <dbReference type="RuleBase" id="RU365073"/>
    </source>
</evidence>
<dbReference type="GO" id="GO:0006606">
    <property type="term" value="P:protein import into nucleus"/>
    <property type="evidence" value="ECO:0007669"/>
    <property type="project" value="TreeGrafter"/>
</dbReference>
<evidence type="ECO:0000313" key="10">
    <source>
        <dbReference type="EMBL" id="KAE8732631.1"/>
    </source>
</evidence>
<evidence type="ECO:0000313" key="11">
    <source>
        <dbReference type="Proteomes" id="UP000436088"/>
    </source>
</evidence>
<dbReference type="PANTHER" id="PTHR13373:SF21">
    <property type="entry name" value="NUCLEAR PORE COMPLEX PROTEIN NUP85"/>
    <property type="match status" value="1"/>
</dbReference>
<dbReference type="PANTHER" id="PTHR13373">
    <property type="entry name" value="FROUNT PROTEIN-RELATED"/>
    <property type="match status" value="1"/>
</dbReference>
<dbReference type="Proteomes" id="UP000436088">
    <property type="component" value="Unassembled WGS sequence"/>
</dbReference>
<gene>
    <name evidence="10" type="ORF">F3Y22_tig00001818pilonHSYRG00004</name>
</gene>
<evidence type="ECO:0000256" key="7">
    <source>
        <dbReference type="ARBA" id="ARBA00023132"/>
    </source>
</evidence>
<dbReference type="GO" id="GO:0031965">
    <property type="term" value="C:nuclear membrane"/>
    <property type="evidence" value="ECO:0007669"/>
    <property type="project" value="UniProtKB-UniRule"/>
</dbReference>
<evidence type="ECO:0000256" key="6">
    <source>
        <dbReference type="ARBA" id="ARBA00023010"/>
    </source>
</evidence>
<dbReference type="GO" id="GO:0045893">
    <property type="term" value="P:positive regulation of DNA-templated transcription"/>
    <property type="evidence" value="ECO:0007669"/>
    <property type="project" value="TreeGrafter"/>
</dbReference>
<dbReference type="InterPro" id="IPR011502">
    <property type="entry name" value="Nucleoporin_Nup85"/>
</dbReference>
<dbReference type="GO" id="GO:0006406">
    <property type="term" value="P:mRNA export from nucleus"/>
    <property type="evidence" value="ECO:0007669"/>
    <property type="project" value="TreeGrafter"/>
</dbReference>
<keyword evidence="6 9" id="KW-0811">Translocation</keyword>
<evidence type="ECO:0000256" key="4">
    <source>
        <dbReference type="ARBA" id="ARBA00022816"/>
    </source>
</evidence>
<dbReference type="GO" id="GO:0017056">
    <property type="term" value="F:structural constituent of nuclear pore"/>
    <property type="evidence" value="ECO:0007669"/>
    <property type="project" value="TreeGrafter"/>
</dbReference>
<accession>A0A6A3CZL3</accession>
<keyword evidence="11" id="KW-1185">Reference proteome</keyword>
<proteinExistence type="inferred from homology"/>
<comment type="similarity">
    <text evidence="2 9">Belongs to the nucleoporin Nup85 family.</text>
</comment>
<keyword evidence="9" id="KW-0472">Membrane</keyword>
<evidence type="ECO:0000256" key="2">
    <source>
        <dbReference type="ARBA" id="ARBA00005573"/>
    </source>
</evidence>
<comment type="function">
    <text evidence="9">Functions as a component of the nuclear pore complex (NPC).</text>
</comment>
<protein>
    <recommendedName>
        <fullName evidence="9">Nuclear pore complex protein Nup85</fullName>
    </recommendedName>
</protein>
<comment type="subcellular location">
    <subcellularLocation>
        <location evidence="1 9">Nucleus</location>
        <location evidence="1 9">Nuclear pore complex</location>
    </subcellularLocation>
</comment>
<keyword evidence="5 9" id="KW-0653">Protein transport</keyword>
<keyword evidence="3 9" id="KW-0813">Transport</keyword>
<evidence type="ECO:0000256" key="5">
    <source>
        <dbReference type="ARBA" id="ARBA00022927"/>
    </source>
</evidence>
<dbReference type="EMBL" id="VEPZ02000141">
    <property type="protein sequence ID" value="KAE8732631.1"/>
    <property type="molecule type" value="Genomic_DNA"/>
</dbReference>
<organism evidence="10 11">
    <name type="scientific">Hibiscus syriacus</name>
    <name type="common">Rose of Sharon</name>
    <dbReference type="NCBI Taxonomy" id="106335"/>
    <lineage>
        <taxon>Eukaryota</taxon>
        <taxon>Viridiplantae</taxon>
        <taxon>Streptophyta</taxon>
        <taxon>Embryophyta</taxon>
        <taxon>Tracheophyta</taxon>
        <taxon>Spermatophyta</taxon>
        <taxon>Magnoliopsida</taxon>
        <taxon>eudicotyledons</taxon>
        <taxon>Gunneridae</taxon>
        <taxon>Pentapetalae</taxon>
        <taxon>rosids</taxon>
        <taxon>malvids</taxon>
        <taxon>Malvales</taxon>
        <taxon>Malvaceae</taxon>
        <taxon>Malvoideae</taxon>
        <taxon>Hibiscus</taxon>
    </lineage>
</organism>
<name>A0A6A3CZL3_HIBSY</name>
<evidence type="ECO:0000256" key="8">
    <source>
        <dbReference type="ARBA" id="ARBA00023242"/>
    </source>
</evidence>
<dbReference type="GO" id="GO:0031080">
    <property type="term" value="C:nuclear pore outer ring"/>
    <property type="evidence" value="ECO:0007669"/>
    <property type="project" value="TreeGrafter"/>
</dbReference>